<evidence type="ECO:0000256" key="3">
    <source>
        <dbReference type="ARBA" id="ARBA00022737"/>
    </source>
</evidence>
<dbReference type="GO" id="GO:0005506">
    <property type="term" value="F:iron ion binding"/>
    <property type="evidence" value="ECO:0007669"/>
    <property type="project" value="InterPro"/>
</dbReference>
<dbReference type="AlphaFoldDB" id="A0A7C3EDY4"/>
<dbReference type="NCBIfam" id="TIGR02512">
    <property type="entry name" value="FeFe_hydrog_A"/>
    <property type="match status" value="1"/>
</dbReference>
<dbReference type="InterPro" id="IPR001041">
    <property type="entry name" value="2Fe-2S_ferredoxin-type"/>
</dbReference>
<dbReference type="InterPro" id="IPR009016">
    <property type="entry name" value="Fe_hydrogenase"/>
</dbReference>
<dbReference type="Pfam" id="PF02906">
    <property type="entry name" value="Fe_hyd_lg_C"/>
    <property type="match status" value="1"/>
</dbReference>
<dbReference type="SUPFAM" id="SSF53920">
    <property type="entry name" value="Fe-only hydrogenase"/>
    <property type="match status" value="1"/>
</dbReference>
<feature type="domain" description="4Fe-4S ferredoxin-type" evidence="7">
    <location>
        <begin position="187"/>
        <end position="216"/>
    </location>
</feature>
<evidence type="ECO:0000313" key="9">
    <source>
        <dbReference type="EMBL" id="HFH29854.1"/>
    </source>
</evidence>
<evidence type="ECO:0000256" key="1">
    <source>
        <dbReference type="ARBA" id="ARBA00022485"/>
    </source>
</evidence>
<dbReference type="Gene3D" id="3.10.20.740">
    <property type="match status" value="1"/>
</dbReference>
<sequence length="595" mass="65015">MSTTVETQVQVTIDSQPLSVPAGTTILKAAQLAGIRIPTLCHMEGVCSNASCGVCVVEVPGAKSLLRSCVQAVAPDMHILTHSLRVMSARKTAVELLLANHPADCQTCLRNGTCELQDMAKLLGIQQRRFPRTKPVLPPDMQGWGVQRDNDKCILCGRCVAVCREMQTVSAIDFVGRGIRTNVGSFMNRGLSESVCVSCGQCTLVCPTGALTERDQTEEVFRLLQNPERVVLVQTAPAIRASIGEALGMESGALVTGQMVAALRRLGFAYVFDTQFTADLTIMEEGSELIERLTAAQKGEKPALPMITSCSPGWINFIETFYPSLTAHLSTCKSPQQMFGAVAKTYWAKKMSLDPAKIAVVSIMPCTAKKFEAKRPEMRSAWQWWNRQGNTYEPFYDVDVALTTRELARMIQRIGLDFSQISSESFDDPLGRSTGAATIFAASGGVMEAAVRTAYELVTGKPLEQLELEALRGFDHIKTATLDLNGLNLKVAVAHTLKNARIILDEIAAGKSPYAFVEIMTCPGGCVGGGGQPLGPNRDKIVRRQASIYAEDRHLPNRKSHENPEVQALYREFLETPLGHLSHELLHTTYRRLSV</sequence>
<dbReference type="InterPro" id="IPR004108">
    <property type="entry name" value="Fe_hydrogenase_lsu_C"/>
</dbReference>
<dbReference type="InterPro" id="IPR013352">
    <property type="entry name" value="Fe_hydrogenase_subset"/>
</dbReference>
<keyword evidence="4" id="KW-0408">Iron</keyword>
<keyword evidence="5" id="KW-0411">Iron-sulfur</keyword>
<dbReference type="FunFam" id="3.30.70.20:FF:000035">
    <property type="entry name" value="Iron hydrogenase 1"/>
    <property type="match status" value="1"/>
</dbReference>
<feature type="domain" description="4Fe-4S ferredoxin-type" evidence="7">
    <location>
        <begin position="144"/>
        <end position="174"/>
    </location>
</feature>
<dbReference type="InterPro" id="IPR017896">
    <property type="entry name" value="4Fe4S_Fe-S-bd"/>
</dbReference>
<feature type="domain" description="4Fe-4S His(Cys)3-ligated-type" evidence="8">
    <location>
        <begin position="85"/>
        <end position="124"/>
    </location>
</feature>
<dbReference type="Pfam" id="PF13510">
    <property type="entry name" value="Fer2_4"/>
    <property type="match status" value="1"/>
</dbReference>
<dbReference type="InterPro" id="IPR036991">
    <property type="entry name" value="Fe_hydrogenase_ssu_sf"/>
</dbReference>
<dbReference type="SMART" id="SM00929">
    <property type="entry name" value="NADH-G_4Fe-4S_3"/>
    <property type="match status" value="1"/>
</dbReference>
<dbReference type="InterPro" id="IPR003149">
    <property type="entry name" value="Fe_hydrogenase_ssu"/>
</dbReference>
<proteinExistence type="predicted"/>
<dbReference type="GO" id="GO:0051539">
    <property type="term" value="F:4 iron, 4 sulfur cluster binding"/>
    <property type="evidence" value="ECO:0007669"/>
    <property type="project" value="UniProtKB-KW"/>
</dbReference>
<feature type="domain" description="2Fe-2S ferredoxin-type" evidence="6">
    <location>
        <begin position="7"/>
        <end position="85"/>
    </location>
</feature>
<dbReference type="Gene3D" id="3.40.950.10">
    <property type="entry name" value="Fe-only Hydrogenase (Larger Subunit), Chain L, domain 3"/>
    <property type="match status" value="1"/>
</dbReference>
<comment type="caution">
    <text evidence="9">The sequence shown here is derived from an EMBL/GenBank/DDBJ whole genome shotgun (WGS) entry which is preliminary data.</text>
</comment>
<evidence type="ECO:0000256" key="2">
    <source>
        <dbReference type="ARBA" id="ARBA00022723"/>
    </source>
</evidence>
<dbReference type="InterPro" id="IPR019574">
    <property type="entry name" value="NADH_UbQ_OxRdtase_Gsu_4Fe4S-bd"/>
</dbReference>
<dbReference type="EMBL" id="DSVL01000311">
    <property type="protein sequence ID" value="HFH29854.1"/>
    <property type="molecule type" value="Genomic_DNA"/>
</dbReference>
<dbReference type="NCBIfam" id="NF040763">
    <property type="entry name" value="FeFe_hydrog_A6"/>
    <property type="match status" value="1"/>
</dbReference>
<dbReference type="Pfam" id="PF12838">
    <property type="entry name" value="Fer4_7"/>
    <property type="match status" value="1"/>
</dbReference>
<keyword evidence="3" id="KW-0677">Repeat</keyword>
<dbReference type="SUPFAM" id="SSF54862">
    <property type="entry name" value="4Fe-4S ferredoxins"/>
    <property type="match status" value="1"/>
</dbReference>
<name>A0A7C3EDY4_9SPIR</name>
<reference evidence="9" key="1">
    <citation type="journal article" date="2020" name="mSystems">
        <title>Genome- and Community-Level Interaction Insights into Carbon Utilization and Element Cycling Functions of Hydrothermarchaeota in Hydrothermal Sediment.</title>
        <authorList>
            <person name="Zhou Z."/>
            <person name="Liu Y."/>
            <person name="Xu W."/>
            <person name="Pan J."/>
            <person name="Luo Z.H."/>
            <person name="Li M."/>
        </authorList>
    </citation>
    <scope>NUCLEOTIDE SEQUENCE [LARGE SCALE GENOMIC DNA]</scope>
    <source>
        <strain evidence="9">SpSt-503</strain>
    </source>
</reference>
<dbReference type="CDD" id="cd00207">
    <property type="entry name" value="fer2"/>
    <property type="match status" value="1"/>
</dbReference>
<keyword evidence="1" id="KW-0004">4Fe-4S</keyword>
<dbReference type="GO" id="GO:0051537">
    <property type="term" value="F:2 iron, 2 sulfur cluster binding"/>
    <property type="evidence" value="ECO:0007669"/>
    <property type="project" value="InterPro"/>
</dbReference>
<gene>
    <name evidence="9" type="ORF">ENS59_10150</name>
</gene>
<dbReference type="PANTHER" id="PTHR11615">
    <property type="entry name" value="NITRATE, FORMATE, IRON DEHYDROGENASE"/>
    <property type="match status" value="1"/>
</dbReference>
<dbReference type="SMART" id="SM00902">
    <property type="entry name" value="Fe_hyd_SSU"/>
    <property type="match status" value="1"/>
</dbReference>
<protein>
    <submittedName>
        <fullName evidence="9">4Fe-4S dicluster domain-containing protein</fullName>
    </submittedName>
</protein>
<dbReference type="GO" id="GO:0008901">
    <property type="term" value="F:ferredoxin hydrogenase activity"/>
    <property type="evidence" value="ECO:0007669"/>
    <property type="project" value="InterPro"/>
</dbReference>
<keyword evidence="2" id="KW-0479">Metal-binding</keyword>
<evidence type="ECO:0000256" key="4">
    <source>
        <dbReference type="ARBA" id="ARBA00023004"/>
    </source>
</evidence>
<dbReference type="InterPro" id="IPR017900">
    <property type="entry name" value="4Fe4S_Fe_S_CS"/>
</dbReference>
<dbReference type="SUPFAM" id="SSF54292">
    <property type="entry name" value="2Fe-2S ferredoxin-like"/>
    <property type="match status" value="1"/>
</dbReference>
<dbReference type="PROSITE" id="PS00198">
    <property type="entry name" value="4FE4S_FER_1"/>
    <property type="match status" value="1"/>
</dbReference>
<dbReference type="InterPro" id="IPR036010">
    <property type="entry name" value="2Fe-2S_ferredoxin-like_sf"/>
</dbReference>
<dbReference type="PROSITE" id="PS51085">
    <property type="entry name" value="2FE2S_FER_2"/>
    <property type="match status" value="1"/>
</dbReference>
<dbReference type="InterPro" id="IPR049830">
    <property type="entry name" value="HndD"/>
</dbReference>
<dbReference type="Gene3D" id="3.30.70.20">
    <property type="match status" value="1"/>
</dbReference>
<dbReference type="Gene3D" id="4.10.260.20">
    <property type="entry name" value="Iron hydrogenase, small subunit"/>
    <property type="match status" value="1"/>
</dbReference>
<dbReference type="InterPro" id="IPR050340">
    <property type="entry name" value="Cytosolic_Fe-S_CAF"/>
</dbReference>
<evidence type="ECO:0000259" key="6">
    <source>
        <dbReference type="PROSITE" id="PS51085"/>
    </source>
</evidence>
<evidence type="ECO:0000259" key="7">
    <source>
        <dbReference type="PROSITE" id="PS51379"/>
    </source>
</evidence>
<accession>A0A7C3EDY4</accession>
<evidence type="ECO:0000259" key="8">
    <source>
        <dbReference type="PROSITE" id="PS51839"/>
    </source>
</evidence>
<dbReference type="InterPro" id="IPR006058">
    <property type="entry name" value="2Fe2S_fd_BS"/>
</dbReference>
<dbReference type="Gene3D" id="3.40.50.1780">
    <property type="match status" value="1"/>
</dbReference>
<dbReference type="PROSITE" id="PS00197">
    <property type="entry name" value="2FE2S_FER_1"/>
    <property type="match status" value="1"/>
</dbReference>
<evidence type="ECO:0000256" key="5">
    <source>
        <dbReference type="ARBA" id="ARBA00023014"/>
    </source>
</evidence>
<organism evidence="9">
    <name type="scientific">Gracilinema caldarium</name>
    <dbReference type="NCBI Taxonomy" id="215591"/>
    <lineage>
        <taxon>Bacteria</taxon>
        <taxon>Pseudomonadati</taxon>
        <taxon>Spirochaetota</taxon>
        <taxon>Spirochaetia</taxon>
        <taxon>Spirochaetales</taxon>
        <taxon>Breznakiellaceae</taxon>
        <taxon>Gracilinema</taxon>
    </lineage>
</organism>
<dbReference type="Pfam" id="PF10588">
    <property type="entry name" value="NADH-G_4Fe-4S_3"/>
    <property type="match status" value="1"/>
</dbReference>
<dbReference type="PROSITE" id="PS51839">
    <property type="entry name" value="4FE4S_HC3"/>
    <property type="match status" value="1"/>
</dbReference>
<dbReference type="PROSITE" id="PS51379">
    <property type="entry name" value="4FE4S_FER_2"/>
    <property type="match status" value="2"/>
</dbReference>
<dbReference type="Pfam" id="PF02256">
    <property type="entry name" value="Fe_hyd_SSU"/>
    <property type="match status" value="1"/>
</dbReference>